<keyword evidence="2" id="KW-0808">Transferase</keyword>
<gene>
    <name evidence="2" type="ORF">UO65_4094</name>
</gene>
<dbReference type="EMBL" id="AYXG01000149">
    <property type="protein sequence ID" value="EWC60595.1"/>
    <property type="molecule type" value="Genomic_DNA"/>
</dbReference>
<evidence type="ECO:0000259" key="1">
    <source>
        <dbReference type="Pfam" id="PF01869"/>
    </source>
</evidence>
<dbReference type="AlphaFoldDB" id="W7IIN8"/>
<dbReference type="InterPro" id="IPR043129">
    <property type="entry name" value="ATPase_NBD"/>
</dbReference>
<dbReference type="RefSeq" id="WP_233427764.1">
    <property type="nucleotide sequence ID" value="NZ_AYXG01000149.1"/>
</dbReference>
<organism evidence="2 3">
    <name type="scientific">Actinokineospora spheciospongiae</name>
    <dbReference type="NCBI Taxonomy" id="909613"/>
    <lineage>
        <taxon>Bacteria</taxon>
        <taxon>Bacillati</taxon>
        <taxon>Actinomycetota</taxon>
        <taxon>Actinomycetes</taxon>
        <taxon>Pseudonocardiales</taxon>
        <taxon>Pseudonocardiaceae</taxon>
        <taxon>Actinokineospora</taxon>
    </lineage>
</organism>
<dbReference type="PANTHER" id="PTHR43190:SF3">
    <property type="entry name" value="N-ACETYL-D-GLUCOSAMINE KINASE"/>
    <property type="match status" value="1"/>
</dbReference>
<dbReference type="STRING" id="909613.UO65_4094"/>
<evidence type="ECO:0000313" key="2">
    <source>
        <dbReference type="EMBL" id="EWC60595.1"/>
    </source>
</evidence>
<dbReference type="Proteomes" id="UP000019277">
    <property type="component" value="Unassembled WGS sequence"/>
</dbReference>
<dbReference type="PATRIC" id="fig|909613.9.peg.4095"/>
<dbReference type="SUPFAM" id="SSF53067">
    <property type="entry name" value="Actin-like ATPase domain"/>
    <property type="match status" value="2"/>
</dbReference>
<dbReference type="PANTHER" id="PTHR43190">
    <property type="entry name" value="N-ACETYL-D-GLUCOSAMINE KINASE"/>
    <property type="match status" value="1"/>
</dbReference>
<dbReference type="Pfam" id="PF01869">
    <property type="entry name" value="BcrAD_BadFG"/>
    <property type="match status" value="1"/>
</dbReference>
<dbReference type="GO" id="GO:0045127">
    <property type="term" value="F:N-acetylglucosamine kinase activity"/>
    <property type="evidence" value="ECO:0007669"/>
    <property type="project" value="UniProtKB-EC"/>
</dbReference>
<keyword evidence="2" id="KW-0418">Kinase</keyword>
<dbReference type="EC" id="2.7.1.59" evidence="2"/>
<evidence type="ECO:0000313" key="3">
    <source>
        <dbReference type="Proteomes" id="UP000019277"/>
    </source>
</evidence>
<name>W7IIN8_9PSEU</name>
<protein>
    <submittedName>
        <fullName evidence="2">N-acetylglucosamine kinase of eukaryotic type</fullName>
        <ecNumber evidence="2">2.7.1.59</ecNumber>
    </submittedName>
</protein>
<comment type="caution">
    <text evidence="2">The sequence shown here is derived from an EMBL/GenBank/DDBJ whole genome shotgun (WGS) entry which is preliminary data.</text>
</comment>
<feature type="domain" description="ATPase BadF/BadG/BcrA/BcrD type" evidence="1">
    <location>
        <begin position="6"/>
        <end position="169"/>
    </location>
</feature>
<dbReference type="Gene3D" id="3.30.420.40">
    <property type="match status" value="2"/>
</dbReference>
<accession>W7IIN8</accession>
<reference evidence="2 3" key="1">
    <citation type="journal article" date="2014" name="Genome Announc.">
        <title>Draft Genome Sequence of the Antitrypanosomally Active Sponge-Associated Bacterium Actinokineospora sp. Strain EG49.</title>
        <authorList>
            <person name="Harjes J."/>
            <person name="Ryu T."/>
            <person name="Abdelmohsen U.R."/>
            <person name="Moitinho-Silva L."/>
            <person name="Horn H."/>
            <person name="Ravasi T."/>
            <person name="Hentschel U."/>
        </authorList>
    </citation>
    <scope>NUCLEOTIDE SEQUENCE [LARGE SCALE GENOMIC DNA]</scope>
    <source>
        <strain evidence="2 3">EG49</strain>
    </source>
</reference>
<dbReference type="InterPro" id="IPR052519">
    <property type="entry name" value="Euk-type_GlcNAc_Kinase"/>
</dbReference>
<keyword evidence="3" id="KW-1185">Reference proteome</keyword>
<proteinExistence type="predicted"/>
<sequence>MRGVAVGVDGGGTATRAVAVDATGAVVGRGTSGGANPNSHPPEVAAANVGEAIAAAAGGRPVGACVLGMAGTSKLVNDPVVAGLFHAAFAGAGLTEPPVVVTDAEVAFVAGTDAEAGTVVISGTGSIAMRIEGRRRAATAGGFGWLLGDEGSAFWLGREAVRTTLRALQAGVALGPLAEAVLAAAGVDDFGPLITACNAAPPIRLAAYAPLVTAHVDDPVAADIVERAALALCAEAEAAWVEGPVVLAGSVAAHYNPIGARLRELLAAHTVETATDNAAGAAWLASLTAFGEQPHPKHRH</sequence>
<dbReference type="eggNOG" id="COG2971">
    <property type="taxonomic scope" value="Bacteria"/>
</dbReference>
<dbReference type="InterPro" id="IPR002731">
    <property type="entry name" value="ATPase_BadF"/>
</dbReference>